<comment type="caution">
    <text evidence="1">The sequence shown here is derived from an EMBL/GenBank/DDBJ whole genome shotgun (WGS) entry which is preliminary data.</text>
</comment>
<organism evidence="1 2">
    <name type="scientific">Hibiscus sabdariffa</name>
    <name type="common">roselle</name>
    <dbReference type="NCBI Taxonomy" id="183260"/>
    <lineage>
        <taxon>Eukaryota</taxon>
        <taxon>Viridiplantae</taxon>
        <taxon>Streptophyta</taxon>
        <taxon>Embryophyta</taxon>
        <taxon>Tracheophyta</taxon>
        <taxon>Spermatophyta</taxon>
        <taxon>Magnoliopsida</taxon>
        <taxon>eudicotyledons</taxon>
        <taxon>Gunneridae</taxon>
        <taxon>Pentapetalae</taxon>
        <taxon>rosids</taxon>
        <taxon>malvids</taxon>
        <taxon>Malvales</taxon>
        <taxon>Malvaceae</taxon>
        <taxon>Malvoideae</taxon>
        <taxon>Hibiscus</taxon>
    </lineage>
</organism>
<dbReference type="EMBL" id="JBBPBM010000199">
    <property type="protein sequence ID" value="KAK8500964.1"/>
    <property type="molecule type" value="Genomic_DNA"/>
</dbReference>
<evidence type="ECO:0000313" key="1">
    <source>
        <dbReference type="EMBL" id="KAK8500964.1"/>
    </source>
</evidence>
<protein>
    <recommendedName>
        <fullName evidence="3">Reverse transcriptase zinc-binding domain-containing protein</fullName>
    </recommendedName>
</protein>
<evidence type="ECO:0000313" key="2">
    <source>
        <dbReference type="Proteomes" id="UP001472677"/>
    </source>
</evidence>
<proteinExistence type="predicted"/>
<gene>
    <name evidence="1" type="ORF">V6N12_003581</name>
</gene>
<keyword evidence="2" id="KW-1185">Reference proteome</keyword>
<dbReference type="Proteomes" id="UP001472677">
    <property type="component" value="Unassembled WGS sequence"/>
</dbReference>
<name>A0ABR2B2L0_9ROSI</name>
<sequence>MLDPGSEQFRQGQELRQKDPTFPLSVIWEGHVNGMYTTRSGHVWLLKRAERLSSPPAIWAKIASQPTLPKIDVFAWRACHDGLPTFGNHTSRTKGLHCRMYLPVETFRNMFGMVSKPRRWNGLKLRRQQ</sequence>
<evidence type="ECO:0008006" key="3">
    <source>
        <dbReference type="Google" id="ProtNLM"/>
    </source>
</evidence>
<accession>A0ABR2B2L0</accession>
<reference evidence="1 2" key="1">
    <citation type="journal article" date="2024" name="G3 (Bethesda)">
        <title>Genome assembly of Hibiscus sabdariffa L. provides insights into metabolisms of medicinal natural products.</title>
        <authorList>
            <person name="Kim T."/>
        </authorList>
    </citation>
    <scope>NUCLEOTIDE SEQUENCE [LARGE SCALE GENOMIC DNA]</scope>
    <source>
        <strain evidence="1">TK-2024</strain>
        <tissue evidence="1">Old leaves</tissue>
    </source>
</reference>